<dbReference type="AlphaFoldDB" id="A0A157N0D9"/>
<dbReference type="Proteomes" id="UP000076825">
    <property type="component" value="Chromosome 1"/>
</dbReference>
<dbReference type="GO" id="GO:0046872">
    <property type="term" value="F:metal ion binding"/>
    <property type="evidence" value="ECO:0007669"/>
    <property type="project" value="UniProtKB-KW"/>
</dbReference>
<evidence type="ECO:0000313" key="5">
    <source>
        <dbReference type="Proteomes" id="UP000076825"/>
    </source>
</evidence>
<evidence type="ECO:0000259" key="3">
    <source>
        <dbReference type="Pfam" id="PF07687"/>
    </source>
</evidence>
<dbReference type="Pfam" id="PF07687">
    <property type="entry name" value="M20_dimer"/>
    <property type="match status" value="1"/>
</dbReference>
<gene>
    <name evidence="4" type="primary">yxeP_5</name>
    <name evidence="4" type="ORF">SAMEA3906487_02627</name>
</gene>
<dbReference type="RefSeq" id="WP_025517819.1">
    <property type="nucleotide sequence ID" value="NZ_CP016340.1"/>
</dbReference>
<feature type="binding site" evidence="2">
    <location>
        <position position="104"/>
    </location>
    <ligand>
        <name>Mn(2+)</name>
        <dbReference type="ChEBI" id="CHEBI:29035"/>
        <label>2</label>
    </ligand>
</feature>
<dbReference type="GeneID" id="56590117"/>
<protein>
    <submittedName>
        <fullName evidence="4">Amidohydrolase/peptidase</fullName>
        <ecNumber evidence="4">3.-.-.-</ecNumber>
    </submittedName>
</protein>
<dbReference type="InterPro" id="IPR017439">
    <property type="entry name" value="Amidohydrolase"/>
</dbReference>
<dbReference type="KEGG" id="btrm:SAMEA390648702627"/>
<dbReference type="InterPro" id="IPR002933">
    <property type="entry name" value="Peptidase_M20"/>
</dbReference>
<dbReference type="PIRSF" id="PIRSF005962">
    <property type="entry name" value="Pept_M20D_amidohydro"/>
    <property type="match status" value="1"/>
</dbReference>
<dbReference type="InterPro" id="IPR011650">
    <property type="entry name" value="Peptidase_M20_dimer"/>
</dbReference>
<dbReference type="NCBIfam" id="TIGR01891">
    <property type="entry name" value="amidohydrolases"/>
    <property type="match status" value="1"/>
</dbReference>
<dbReference type="Gene3D" id="3.40.630.10">
    <property type="entry name" value="Zn peptidases"/>
    <property type="match status" value="1"/>
</dbReference>
<reference evidence="4 5" key="1">
    <citation type="submission" date="2016-04" db="EMBL/GenBank/DDBJ databases">
        <authorList>
            <consortium name="Pathogen Informatics"/>
        </authorList>
    </citation>
    <scope>NUCLEOTIDE SEQUENCE [LARGE SCALE GENOMIC DNA]</scope>
    <source>
        <strain evidence="4 5">H044680328</strain>
    </source>
</reference>
<evidence type="ECO:0000256" key="1">
    <source>
        <dbReference type="ARBA" id="ARBA00022801"/>
    </source>
</evidence>
<dbReference type="EMBL" id="LT546645">
    <property type="protein sequence ID" value="SAI71120.1"/>
    <property type="molecule type" value="Genomic_DNA"/>
</dbReference>
<dbReference type="PANTHER" id="PTHR11014:SF63">
    <property type="entry name" value="METALLOPEPTIDASE, PUTATIVE (AFU_ORTHOLOGUE AFUA_6G09600)-RELATED"/>
    <property type="match status" value="1"/>
</dbReference>
<feature type="binding site" evidence="2">
    <location>
        <position position="361"/>
    </location>
    <ligand>
        <name>Mn(2+)</name>
        <dbReference type="ChEBI" id="CHEBI:29035"/>
        <label>2</label>
    </ligand>
</feature>
<sequence length="392" mass="41980">MHALVQASLALAQHLTALRRELHMQPELSFSERETALRIRAELDRLDIPWEAVGEYGTVATITGARTDRAVLLRADMDALPIQEENEALSYRSRRAGVMHACGHDGHVALLLGAAELLRQQQSSLQGVVKLCFQQAEERGGGTAEMIAHLRDQPLVSAFAIHLWSELQAGLICTRSGPRMAGCDNFEIVLQGRGTHGAHPHRGIDPLLAAAAVAQEASLLPRREIDPTHPAVLSFGKLQSGQAGNVIPQRAELAGSIRWALPEDGDRLKAALERVVHSVAAAHRVEPSLTVRRGGGALVNDAADSALATGCVRELYGPQAVTLFPPLMVSENFGDFFALCPGLMALVGAGNEAVGACYPHHHPRFNIDESALSQGAALMALYAIRRLAPATA</sequence>
<dbReference type="eggNOG" id="COG1473">
    <property type="taxonomic scope" value="Bacteria"/>
</dbReference>
<feature type="binding site" evidence="2">
    <location>
        <position position="102"/>
    </location>
    <ligand>
        <name>Mn(2+)</name>
        <dbReference type="ChEBI" id="CHEBI:29035"/>
        <label>2</label>
    </ligand>
</feature>
<feature type="binding site" evidence="2">
    <location>
        <position position="162"/>
    </location>
    <ligand>
        <name>Mn(2+)</name>
        <dbReference type="ChEBI" id="CHEBI:29035"/>
        <label>2</label>
    </ligand>
</feature>
<comment type="cofactor">
    <cofactor evidence="2">
        <name>Mn(2+)</name>
        <dbReference type="ChEBI" id="CHEBI:29035"/>
    </cofactor>
    <text evidence="2">The Mn(2+) ion enhances activity.</text>
</comment>
<dbReference type="SUPFAM" id="SSF53187">
    <property type="entry name" value="Zn-dependent exopeptidases"/>
    <property type="match status" value="1"/>
</dbReference>
<keyword evidence="2" id="KW-0464">Manganese</keyword>
<evidence type="ECO:0000313" key="4">
    <source>
        <dbReference type="EMBL" id="SAI71120.1"/>
    </source>
</evidence>
<keyword evidence="2" id="KW-0479">Metal-binding</keyword>
<feature type="domain" description="Peptidase M20 dimerisation" evidence="3">
    <location>
        <begin position="185"/>
        <end position="280"/>
    </location>
</feature>
<dbReference type="STRING" id="123899.SAMEA3906487_02627"/>
<dbReference type="Pfam" id="PF01546">
    <property type="entry name" value="Peptidase_M20"/>
    <property type="match status" value="1"/>
</dbReference>
<dbReference type="PATRIC" id="fig|123899.6.peg.2615"/>
<feature type="binding site" evidence="2">
    <location>
        <position position="138"/>
    </location>
    <ligand>
        <name>Mn(2+)</name>
        <dbReference type="ChEBI" id="CHEBI:29035"/>
        <label>2</label>
    </ligand>
</feature>
<dbReference type="Gene3D" id="3.30.70.360">
    <property type="match status" value="1"/>
</dbReference>
<accession>A0A157N0D9</accession>
<organism evidence="4 5">
    <name type="scientific">Bordetella trematum</name>
    <dbReference type="NCBI Taxonomy" id="123899"/>
    <lineage>
        <taxon>Bacteria</taxon>
        <taxon>Pseudomonadati</taxon>
        <taxon>Pseudomonadota</taxon>
        <taxon>Betaproteobacteria</taxon>
        <taxon>Burkholderiales</taxon>
        <taxon>Alcaligenaceae</taxon>
        <taxon>Bordetella</taxon>
    </lineage>
</organism>
<dbReference type="PANTHER" id="PTHR11014">
    <property type="entry name" value="PEPTIDASE M20 FAMILY MEMBER"/>
    <property type="match status" value="1"/>
</dbReference>
<keyword evidence="1 4" id="KW-0378">Hydrolase</keyword>
<name>A0A157N0D9_9BORD</name>
<keyword evidence="5" id="KW-1185">Reference proteome</keyword>
<dbReference type="SUPFAM" id="SSF55031">
    <property type="entry name" value="Bacterial exopeptidase dimerisation domain"/>
    <property type="match status" value="1"/>
</dbReference>
<proteinExistence type="predicted"/>
<evidence type="ECO:0000256" key="2">
    <source>
        <dbReference type="PIRSR" id="PIRSR005962-1"/>
    </source>
</evidence>
<dbReference type="InterPro" id="IPR036264">
    <property type="entry name" value="Bact_exopeptidase_dim_dom"/>
</dbReference>
<dbReference type="GO" id="GO:0016787">
    <property type="term" value="F:hydrolase activity"/>
    <property type="evidence" value="ECO:0007669"/>
    <property type="project" value="UniProtKB-KW"/>
</dbReference>
<dbReference type="EC" id="3.-.-.-" evidence="4"/>